<proteinExistence type="predicted"/>
<accession>A0ABU2N3D8</accession>
<evidence type="ECO:0008006" key="3">
    <source>
        <dbReference type="Google" id="ProtNLM"/>
    </source>
</evidence>
<keyword evidence="2" id="KW-1185">Reference proteome</keyword>
<evidence type="ECO:0000313" key="1">
    <source>
        <dbReference type="EMBL" id="MDT0348280.1"/>
    </source>
</evidence>
<dbReference type="Proteomes" id="UP001183202">
    <property type="component" value="Unassembled WGS sequence"/>
</dbReference>
<dbReference type="EMBL" id="JAVREJ010000001">
    <property type="protein sequence ID" value="MDT0348280.1"/>
    <property type="molecule type" value="Genomic_DNA"/>
</dbReference>
<dbReference type="RefSeq" id="WP_311554176.1">
    <property type="nucleotide sequence ID" value="NZ_JAVREJ010000001.1"/>
</dbReference>
<organism evidence="1 2">
    <name type="scientific">Pseudonocardia charpentierae</name>
    <dbReference type="NCBI Taxonomy" id="3075545"/>
    <lineage>
        <taxon>Bacteria</taxon>
        <taxon>Bacillati</taxon>
        <taxon>Actinomycetota</taxon>
        <taxon>Actinomycetes</taxon>
        <taxon>Pseudonocardiales</taxon>
        <taxon>Pseudonocardiaceae</taxon>
        <taxon>Pseudonocardia</taxon>
    </lineage>
</organism>
<reference evidence="2" key="1">
    <citation type="submission" date="2023-07" db="EMBL/GenBank/DDBJ databases">
        <title>30 novel species of actinomycetes from the DSMZ collection.</title>
        <authorList>
            <person name="Nouioui I."/>
        </authorList>
    </citation>
    <scope>NUCLEOTIDE SEQUENCE [LARGE SCALE GENOMIC DNA]</scope>
    <source>
        <strain evidence="2">DSM 45834</strain>
    </source>
</reference>
<protein>
    <recommendedName>
        <fullName evidence="3">SnoaL-like domain-containing protein</fullName>
    </recommendedName>
</protein>
<comment type="caution">
    <text evidence="1">The sequence shown here is derived from an EMBL/GenBank/DDBJ whole genome shotgun (WGS) entry which is preliminary data.</text>
</comment>
<gene>
    <name evidence="1" type="ORF">RM445_01925</name>
</gene>
<evidence type="ECO:0000313" key="2">
    <source>
        <dbReference type="Proteomes" id="UP001183202"/>
    </source>
</evidence>
<sequence>MTDNDVLDLVTSIGDRDVSGRYRLTLTAVRSGGAWKVAAVHVGALQAAASSPPGEPR</sequence>
<name>A0ABU2N3D8_9PSEU</name>